<evidence type="ECO:0000313" key="2">
    <source>
        <dbReference type="EMBL" id="OLT59863.1"/>
    </source>
</evidence>
<evidence type="ECO:0000313" key="3">
    <source>
        <dbReference type="Proteomes" id="UP000186657"/>
    </source>
</evidence>
<organism evidence="2 3">
    <name type="scientific">Moorena bouillonii PNG</name>
    <dbReference type="NCBI Taxonomy" id="568701"/>
    <lineage>
        <taxon>Bacteria</taxon>
        <taxon>Bacillati</taxon>
        <taxon>Cyanobacteriota</taxon>
        <taxon>Cyanophyceae</taxon>
        <taxon>Coleofasciculales</taxon>
        <taxon>Coleofasciculaceae</taxon>
        <taxon>Moorena</taxon>
    </lineage>
</organism>
<accession>A0A1U7N1N4</accession>
<keyword evidence="1" id="KW-1133">Transmembrane helix</keyword>
<dbReference type="Proteomes" id="UP000186657">
    <property type="component" value="Unassembled WGS sequence"/>
</dbReference>
<keyword evidence="3" id="KW-1185">Reference proteome</keyword>
<feature type="transmembrane region" description="Helical" evidence="1">
    <location>
        <begin position="32"/>
        <end position="51"/>
    </location>
</feature>
<sequence length="118" mass="13194">MVSDRVIKIWIASVLVFFVMVEIYQWVRHVTLPLPVFILAGALLAIASNYGKHPGWIFRQPSFPSDSSAPNLSQDSQGQDIANTAKLNATKQSLFPTLPIPQKSISFIINRPCQKKDE</sequence>
<keyword evidence="1" id="KW-0472">Membrane</keyword>
<reference evidence="2 3" key="1">
    <citation type="submission" date="2016-10" db="EMBL/GenBank/DDBJ databases">
        <title>Comparative genomics uncovers the prolific and rare metabolic potential of the cyanobacterial genus Moorea.</title>
        <authorList>
            <person name="Leao T."/>
            <person name="Castelao G."/>
            <person name="Korobeynikov A."/>
            <person name="Monroe E.A."/>
            <person name="Podell S."/>
            <person name="Glukhov E."/>
            <person name="Allen E."/>
            <person name="Gerwick W.H."/>
            <person name="Gerwick L."/>
        </authorList>
    </citation>
    <scope>NUCLEOTIDE SEQUENCE [LARGE SCALE GENOMIC DNA]</scope>
    <source>
        <strain evidence="2 3">PNG5-198</strain>
    </source>
</reference>
<name>A0A1U7N1N4_9CYAN</name>
<dbReference type="EMBL" id="MKZS01000001">
    <property type="protein sequence ID" value="OLT59863.1"/>
    <property type="molecule type" value="Genomic_DNA"/>
</dbReference>
<evidence type="ECO:0000256" key="1">
    <source>
        <dbReference type="SAM" id="Phobius"/>
    </source>
</evidence>
<gene>
    <name evidence="2" type="ORF">BJP37_13375</name>
</gene>
<feature type="transmembrane region" description="Helical" evidence="1">
    <location>
        <begin position="7"/>
        <end position="26"/>
    </location>
</feature>
<dbReference type="AlphaFoldDB" id="A0A1U7N1N4"/>
<proteinExistence type="predicted"/>
<keyword evidence="1" id="KW-0812">Transmembrane</keyword>
<comment type="caution">
    <text evidence="2">The sequence shown here is derived from an EMBL/GenBank/DDBJ whole genome shotgun (WGS) entry which is preliminary data.</text>
</comment>
<dbReference type="RefSeq" id="WP_075899590.1">
    <property type="nucleotide sequence ID" value="NZ_MKZS01000001.1"/>
</dbReference>
<protein>
    <submittedName>
        <fullName evidence="2">Uncharacterized protein</fullName>
    </submittedName>
</protein>